<keyword evidence="3" id="KW-1185">Reference proteome</keyword>
<organism evidence="2 3">
    <name type="scientific">Cannabis sativa</name>
    <name type="common">Hemp</name>
    <name type="synonym">Marijuana</name>
    <dbReference type="NCBI Taxonomy" id="3483"/>
    <lineage>
        <taxon>Eukaryota</taxon>
        <taxon>Viridiplantae</taxon>
        <taxon>Streptophyta</taxon>
        <taxon>Embryophyta</taxon>
        <taxon>Tracheophyta</taxon>
        <taxon>Spermatophyta</taxon>
        <taxon>Magnoliopsida</taxon>
        <taxon>eudicotyledons</taxon>
        <taxon>Gunneridae</taxon>
        <taxon>Pentapetalae</taxon>
        <taxon>rosids</taxon>
        <taxon>fabids</taxon>
        <taxon>Rosales</taxon>
        <taxon>Cannabaceae</taxon>
        <taxon>Cannabis</taxon>
    </lineage>
</organism>
<dbReference type="Gramene" id="evm.model.05.606">
    <property type="protein sequence ID" value="cds.evm.model.05.606"/>
    <property type="gene ID" value="evm.TU.05.606"/>
</dbReference>
<evidence type="ECO:0000259" key="1">
    <source>
        <dbReference type="Pfam" id="PF13966"/>
    </source>
</evidence>
<dbReference type="EMBL" id="UZAU01000435">
    <property type="status" value="NOT_ANNOTATED_CDS"/>
    <property type="molecule type" value="Genomic_DNA"/>
</dbReference>
<dbReference type="PANTHER" id="PTHR33116">
    <property type="entry name" value="REVERSE TRANSCRIPTASE ZINC-BINDING DOMAIN-CONTAINING PROTEIN-RELATED-RELATED"/>
    <property type="match status" value="1"/>
</dbReference>
<feature type="domain" description="Reverse transcriptase zinc-binding" evidence="1">
    <location>
        <begin position="209"/>
        <end position="299"/>
    </location>
</feature>
<dbReference type="AlphaFoldDB" id="A0A803PR38"/>
<dbReference type="InterPro" id="IPR026960">
    <property type="entry name" value="RVT-Znf"/>
</dbReference>
<dbReference type="OMA" id="HETICHA"/>
<sequence length="386" mass="43888">MNVFLLPLEISTDIESTMARFWWNSSSKENKGIPWMSWERMCHSKNNGGLGFRNLRDFNLALLGKQGWRFLTRPESLVSRIFKAQYFPTGTYLSAPIGNNPSFVWRSVWEAKSLVRAGIRWNVGNGSSISVLNEPWLLDPNKPFVTSSPPALQQALVCNLMSMDKNSWDAEILKDLFDDREQRLINKIPLCSNQSSDILYWFKEPTGVYTVKSAYQLLQSLKGLCDEMEASVFWRSLWSLKLPPKIKNLMWRVGSNCLPTLVQLATKCVPVNTRCPLCEEVDESITHILLTCRVVKQVWERVGIGTLMAVAGDGFLDWCINVFKTLTAEKQCLATALCWAVWGARNDVVWQGKPVNISAIVASAKIYLDQWQHAQKTQIESSWADL</sequence>
<evidence type="ECO:0000313" key="3">
    <source>
        <dbReference type="Proteomes" id="UP000596661"/>
    </source>
</evidence>
<dbReference type="EnsemblPlants" id="evm.model.05.606">
    <property type="protein sequence ID" value="cds.evm.model.05.606"/>
    <property type="gene ID" value="evm.TU.05.606"/>
</dbReference>
<protein>
    <recommendedName>
        <fullName evidence="1">Reverse transcriptase zinc-binding domain-containing protein</fullName>
    </recommendedName>
</protein>
<proteinExistence type="predicted"/>
<reference evidence="2" key="2">
    <citation type="submission" date="2021-03" db="UniProtKB">
        <authorList>
            <consortium name="EnsemblPlants"/>
        </authorList>
    </citation>
    <scope>IDENTIFICATION</scope>
</reference>
<dbReference type="Pfam" id="PF13966">
    <property type="entry name" value="zf-RVT"/>
    <property type="match status" value="1"/>
</dbReference>
<reference evidence="2" key="1">
    <citation type="submission" date="2018-11" db="EMBL/GenBank/DDBJ databases">
        <authorList>
            <person name="Grassa J C."/>
        </authorList>
    </citation>
    <scope>NUCLEOTIDE SEQUENCE [LARGE SCALE GENOMIC DNA]</scope>
</reference>
<name>A0A803PR38_CANSA</name>
<accession>A0A803PR38</accession>
<evidence type="ECO:0000313" key="2">
    <source>
        <dbReference type="EnsemblPlants" id="cds.evm.model.05.606"/>
    </source>
</evidence>
<dbReference type="PANTHER" id="PTHR33116:SF86">
    <property type="entry name" value="REVERSE TRANSCRIPTASE DOMAIN-CONTAINING PROTEIN"/>
    <property type="match status" value="1"/>
</dbReference>
<dbReference type="Proteomes" id="UP000596661">
    <property type="component" value="Chromosome 5"/>
</dbReference>